<dbReference type="KEGG" id="rpx:Rpdx1_2275"/>
<evidence type="ECO:0000256" key="3">
    <source>
        <dbReference type="ARBA" id="ARBA00022801"/>
    </source>
</evidence>
<keyword evidence="4" id="KW-0133">Cell shape</keyword>
<dbReference type="BioCyc" id="RPAL652103:RPDX1_RS11140-MONOMER"/>
<feature type="active site" description="Proton acceptor" evidence="7">
    <location>
        <position position="85"/>
    </location>
</feature>
<protein>
    <submittedName>
        <fullName evidence="14">Serine-type D-Ala-D-Ala carboxypeptidase</fullName>
        <ecNumber evidence="14">3.4.16.4</ecNumber>
    </submittedName>
</protein>
<keyword evidence="3 14" id="KW-0378">Hydrolase</keyword>
<dbReference type="Pfam" id="PF00768">
    <property type="entry name" value="Peptidase_S11"/>
    <property type="match status" value="1"/>
</dbReference>
<dbReference type="GO" id="GO:0009002">
    <property type="term" value="F:serine-type D-Ala-D-Ala carboxypeptidase activity"/>
    <property type="evidence" value="ECO:0007669"/>
    <property type="project" value="UniProtKB-EC"/>
</dbReference>
<dbReference type="Proteomes" id="UP000001402">
    <property type="component" value="Chromosome"/>
</dbReference>
<feature type="chain" id="PRO_5003213759" evidence="11">
    <location>
        <begin position="26"/>
        <end position="576"/>
    </location>
</feature>
<gene>
    <name evidence="14" type="ordered locus">Rpdx1_2275</name>
</gene>
<evidence type="ECO:0000256" key="10">
    <source>
        <dbReference type="SAM" id="MobiDB-lite"/>
    </source>
</evidence>
<evidence type="ECO:0000256" key="2">
    <source>
        <dbReference type="ARBA" id="ARBA00022729"/>
    </source>
</evidence>
<dbReference type="OrthoDB" id="5291989at2"/>
<keyword evidence="14" id="KW-0121">Carboxypeptidase</keyword>
<dbReference type="STRING" id="652103.Rpdx1_2275"/>
<dbReference type="InterPro" id="IPR036680">
    <property type="entry name" value="SPOR-like_sf"/>
</dbReference>
<feature type="region of interest" description="Disordered" evidence="10">
    <location>
        <begin position="305"/>
        <end position="324"/>
    </location>
</feature>
<evidence type="ECO:0000256" key="11">
    <source>
        <dbReference type="SAM" id="SignalP"/>
    </source>
</evidence>
<dbReference type="EC" id="3.4.16.4" evidence="14"/>
<dbReference type="GO" id="GO:0006508">
    <property type="term" value="P:proteolysis"/>
    <property type="evidence" value="ECO:0007669"/>
    <property type="project" value="InterPro"/>
</dbReference>
<reference evidence="14" key="1">
    <citation type="submission" date="2010-12" db="EMBL/GenBank/DDBJ databases">
        <title>Complete sequence of Rhodopseudomonas palustris DX-1.</title>
        <authorList>
            <consortium name="US DOE Joint Genome Institute"/>
            <person name="Lucas S."/>
            <person name="Copeland A."/>
            <person name="Lapidus A."/>
            <person name="Cheng J.-F."/>
            <person name="Goodwin L."/>
            <person name="Pitluck S."/>
            <person name="Misra M."/>
            <person name="Chertkov O."/>
            <person name="Detter J.C."/>
            <person name="Han C."/>
            <person name="Tapia R."/>
            <person name="Land M."/>
            <person name="Hauser L."/>
            <person name="Kyrpides N."/>
            <person name="Ivanova N."/>
            <person name="Ovchinnikova G."/>
            <person name="Logan B."/>
            <person name="Oda Y."/>
            <person name="Harwood C."/>
            <person name="Woyke T."/>
        </authorList>
    </citation>
    <scope>NUCLEOTIDE SEQUENCE [LARGE SCALE GENOMIC DNA]</scope>
    <source>
        <strain evidence="14">DX-1</strain>
    </source>
</reference>
<keyword evidence="6" id="KW-0961">Cell wall biogenesis/degradation</keyword>
<feature type="domain" description="Peptidase S11 D-alanyl-D-alanine carboxypeptidase A N-terminal" evidence="12">
    <location>
        <begin position="55"/>
        <end position="274"/>
    </location>
</feature>
<dbReference type="Gene3D" id="3.40.710.10">
    <property type="entry name" value="DD-peptidase/beta-lactamase superfamily"/>
    <property type="match status" value="1"/>
</dbReference>
<feature type="active site" description="Acyl-ester intermediate" evidence="7">
    <location>
        <position position="82"/>
    </location>
</feature>
<feature type="domain" description="SPOR" evidence="13">
    <location>
        <begin position="495"/>
        <end position="574"/>
    </location>
</feature>
<proteinExistence type="inferred from homology"/>
<evidence type="ECO:0000259" key="12">
    <source>
        <dbReference type="Pfam" id="PF00768"/>
    </source>
</evidence>
<dbReference type="SUPFAM" id="SSF56601">
    <property type="entry name" value="beta-lactamase/transpeptidase-like"/>
    <property type="match status" value="1"/>
</dbReference>
<dbReference type="InterPro" id="IPR007730">
    <property type="entry name" value="SPOR-like_dom"/>
</dbReference>
<dbReference type="InterPro" id="IPR018044">
    <property type="entry name" value="Peptidase_S11"/>
</dbReference>
<organism evidence="14 15">
    <name type="scientific">Rhodopseudomonas palustris (strain DX-1)</name>
    <dbReference type="NCBI Taxonomy" id="652103"/>
    <lineage>
        <taxon>Bacteria</taxon>
        <taxon>Pseudomonadati</taxon>
        <taxon>Pseudomonadota</taxon>
        <taxon>Alphaproteobacteria</taxon>
        <taxon>Hyphomicrobiales</taxon>
        <taxon>Nitrobacteraceae</taxon>
        <taxon>Rhodopseudomonas</taxon>
    </lineage>
</organism>
<dbReference type="EMBL" id="CP002418">
    <property type="protein sequence ID" value="ADU43867.1"/>
    <property type="molecule type" value="Genomic_DNA"/>
</dbReference>
<dbReference type="Pfam" id="PF05036">
    <property type="entry name" value="SPOR"/>
    <property type="match status" value="1"/>
</dbReference>
<accession>E6VCR2</accession>
<dbReference type="InterPro" id="IPR012338">
    <property type="entry name" value="Beta-lactam/transpept-like"/>
</dbReference>
<dbReference type="GO" id="GO:0008360">
    <property type="term" value="P:regulation of cell shape"/>
    <property type="evidence" value="ECO:0007669"/>
    <property type="project" value="UniProtKB-KW"/>
</dbReference>
<evidence type="ECO:0000256" key="1">
    <source>
        <dbReference type="ARBA" id="ARBA00007164"/>
    </source>
</evidence>
<keyword evidence="2 11" id="KW-0732">Signal</keyword>
<dbReference type="Gene3D" id="3.30.70.1070">
    <property type="entry name" value="Sporulation related repeat"/>
    <property type="match status" value="1"/>
</dbReference>
<dbReference type="GO" id="GO:0009252">
    <property type="term" value="P:peptidoglycan biosynthetic process"/>
    <property type="evidence" value="ECO:0007669"/>
    <property type="project" value="UniProtKB-KW"/>
</dbReference>
<evidence type="ECO:0000259" key="13">
    <source>
        <dbReference type="Pfam" id="PF05036"/>
    </source>
</evidence>
<dbReference type="HOGENOM" id="CLU_027070_1_1_5"/>
<feature type="binding site" evidence="8">
    <location>
        <position position="244"/>
    </location>
    <ligand>
        <name>substrate</name>
    </ligand>
</feature>
<keyword evidence="14" id="KW-0645">Protease</keyword>
<evidence type="ECO:0000256" key="7">
    <source>
        <dbReference type="PIRSR" id="PIRSR618044-1"/>
    </source>
</evidence>
<dbReference type="PANTHER" id="PTHR21581:SF6">
    <property type="entry name" value="TRAFFICKING PROTEIN PARTICLE COMPLEX SUBUNIT 12"/>
    <property type="match status" value="1"/>
</dbReference>
<feature type="signal peptide" evidence="11">
    <location>
        <begin position="1"/>
        <end position="25"/>
    </location>
</feature>
<comment type="similarity">
    <text evidence="1 9">Belongs to the peptidase S11 family.</text>
</comment>
<dbReference type="GO" id="GO:0071555">
    <property type="term" value="P:cell wall organization"/>
    <property type="evidence" value="ECO:0007669"/>
    <property type="project" value="UniProtKB-KW"/>
</dbReference>
<evidence type="ECO:0000256" key="9">
    <source>
        <dbReference type="RuleBase" id="RU004016"/>
    </source>
</evidence>
<dbReference type="PRINTS" id="PR00725">
    <property type="entry name" value="DADACBPTASE1"/>
</dbReference>
<evidence type="ECO:0000313" key="14">
    <source>
        <dbReference type="EMBL" id="ADU43867.1"/>
    </source>
</evidence>
<feature type="active site" evidence="7">
    <location>
        <position position="142"/>
    </location>
</feature>
<dbReference type="AlphaFoldDB" id="E6VCR2"/>
<dbReference type="InterPro" id="IPR001967">
    <property type="entry name" value="Peptidase_S11_N"/>
</dbReference>
<feature type="region of interest" description="Disordered" evidence="10">
    <location>
        <begin position="435"/>
        <end position="461"/>
    </location>
</feature>
<feature type="region of interest" description="Disordered" evidence="10">
    <location>
        <begin position="336"/>
        <end position="373"/>
    </location>
</feature>
<evidence type="ECO:0000256" key="5">
    <source>
        <dbReference type="ARBA" id="ARBA00022984"/>
    </source>
</evidence>
<evidence type="ECO:0000313" key="15">
    <source>
        <dbReference type="Proteomes" id="UP000001402"/>
    </source>
</evidence>
<sequence length="576" mass="61512">MHRNISFRSRALRVCVLGLATISAAVIFTTDTADARRRHKNHARHHVERNAYNPAFASIIVDGNSGAVLSATNPDSQRHPASLTKIMTLYLLFERLEQGKLSLDSEMEVSEFASGQAPTKLGLRPGQKLRVEDAIKGLVTRSANDAAVVIAETIGGSEAEFARMMTRKARALGMSRTVYRNASGLPNSEQVTTARDQSILGRAVQDRFPRYYRYFSTSVFAYRGQSIRNHNRLLGSVEGVDGIKTGYTRASGFNLVTSMHRGNRFLVGVVLGGRSGGSRDAIMRNLLAENLEKGATRRTVAAITERSSGSDDIEVAETSRSAPPVQVQGAVQVASAAPETVLPTPRPAAPLTRSAAAPEPKPEPGPFNSGTIETKPLVIVPGSAEPMKPVRVKTVQVKSAPIKLASAVAAPPVTSAIPPQRRDPAETSGTAIARAETRPETIPQPAGHGTGQGVLGVLPASSVPSRNSQALAYADTAAAPAPAVQQQGAIKTVAHTGWIIQVGALESENEARKRLEAAREQASGLLGKADPFTETVTTKGDRKLYRARFAGLERDEAEAACRKLKRSDISCFTIKN</sequence>
<name>E6VCR2_RHOPX</name>
<evidence type="ECO:0000256" key="8">
    <source>
        <dbReference type="PIRSR" id="PIRSR618044-2"/>
    </source>
</evidence>
<evidence type="ECO:0000256" key="6">
    <source>
        <dbReference type="ARBA" id="ARBA00023316"/>
    </source>
</evidence>
<evidence type="ECO:0000256" key="4">
    <source>
        <dbReference type="ARBA" id="ARBA00022960"/>
    </source>
</evidence>
<keyword evidence="5" id="KW-0573">Peptidoglycan synthesis</keyword>
<dbReference type="GO" id="GO:0042834">
    <property type="term" value="F:peptidoglycan binding"/>
    <property type="evidence" value="ECO:0007669"/>
    <property type="project" value="InterPro"/>
</dbReference>
<dbReference type="eggNOG" id="COG1686">
    <property type="taxonomic scope" value="Bacteria"/>
</dbReference>
<dbReference type="PANTHER" id="PTHR21581">
    <property type="entry name" value="D-ALANYL-D-ALANINE CARBOXYPEPTIDASE"/>
    <property type="match status" value="1"/>
</dbReference>